<dbReference type="InterPro" id="IPR042097">
    <property type="entry name" value="Aminopeptidase_N-like_N_sf"/>
</dbReference>
<reference evidence="1" key="1">
    <citation type="submission" date="2018-05" db="EMBL/GenBank/DDBJ databases">
        <authorList>
            <person name="Lanie J.A."/>
            <person name="Ng W.-L."/>
            <person name="Kazmierczak K.M."/>
            <person name="Andrzejewski T.M."/>
            <person name="Davidsen T.M."/>
            <person name="Wayne K.J."/>
            <person name="Tettelin H."/>
            <person name="Glass J.I."/>
            <person name="Rusch D."/>
            <person name="Podicherti R."/>
            <person name="Tsui H.-C.T."/>
            <person name="Winkler M.E."/>
        </authorList>
    </citation>
    <scope>NUCLEOTIDE SEQUENCE</scope>
</reference>
<accession>A0A382KUS5</accession>
<dbReference type="Gene3D" id="2.60.40.1730">
    <property type="entry name" value="tricorn interacting facor f3 domain"/>
    <property type="match status" value="1"/>
</dbReference>
<gene>
    <name evidence="1" type="ORF">METZ01_LOCUS281192</name>
</gene>
<dbReference type="AlphaFoldDB" id="A0A382KUS5"/>
<dbReference type="PANTHER" id="PTHR45726">
    <property type="entry name" value="LEUKOTRIENE A-4 HYDROLASE"/>
    <property type="match status" value="1"/>
</dbReference>
<name>A0A382KUS5_9ZZZZ</name>
<evidence type="ECO:0000313" key="1">
    <source>
        <dbReference type="EMBL" id="SVC28338.1"/>
    </source>
</evidence>
<organism evidence="1">
    <name type="scientific">marine metagenome</name>
    <dbReference type="NCBI Taxonomy" id="408172"/>
    <lineage>
        <taxon>unclassified sequences</taxon>
        <taxon>metagenomes</taxon>
        <taxon>ecological metagenomes</taxon>
    </lineage>
</organism>
<proteinExistence type="predicted"/>
<dbReference type="InterPro" id="IPR034015">
    <property type="entry name" value="M1_LTA4H"/>
</dbReference>
<dbReference type="EMBL" id="UINC01083032">
    <property type="protein sequence ID" value="SVC28338.1"/>
    <property type="molecule type" value="Genomic_DNA"/>
</dbReference>
<feature type="non-terminal residue" evidence="1">
    <location>
        <position position="1"/>
    </location>
</feature>
<dbReference type="PANTHER" id="PTHR45726:SF3">
    <property type="entry name" value="LEUKOTRIENE A-4 HYDROLASE"/>
    <property type="match status" value="1"/>
</dbReference>
<dbReference type="SUPFAM" id="SSF63737">
    <property type="entry name" value="Leukotriene A4 hydrolase N-terminal domain"/>
    <property type="match status" value="1"/>
</dbReference>
<protein>
    <recommendedName>
        <fullName evidence="2">Peptidase M1 membrane alanine aminopeptidase domain-containing protein</fullName>
    </recommendedName>
</protein>
<feature type="non-terminal residue" evidence="1">
    <location>
        <position position="180"/>
    </location>
</feature>
<sequence>VRIVGVCRGAIALLLTSLVMACGGVDSGADDVAVDLARRDTHSYANVDEVRVTHLELDITVLFDEQQLRAAAMLSFERVAEVANTLVLDTRDLNITAVESWSALGGFDPASYSLGATDPILGTPLTVVLPPEATRVRVTYETSPDASGLQWLSPEQTAGGEHPFMFTQSQAIHARSWIPL</sequence>
<evidence type="ECO:0008006" key="2">
    <source>
        <dbReference type="Google" id="ProtNLM"/>
    </source>
</evidence>